<evidence type="ECO:0000313" key="15">
    <source>
        <dbReference type="EMBL" id="MCM2386824.1"/>
    </source>
</evidence>
<comment type="function">
    <text evidence="13">Component of the F(0) channel, it forms part of the peripheral stalk, linking F(1) to F(0).</text>
</comment>
<keyword evidence="5 13" id="KW-0812">Transmembrane</keyword>
<gene>
    <name evidence="13" type="primary">atpF</name>
    <name evidence="15" type="ORF">NBG84_00605</name>
</gene>
<keyword evidence="3 13" id="KW-0813">Transport</keyword>
<keyword evidence="13" id="KW-1003">Cell membrane</keyword>
<keyword evidence="4 13" id="KW-0138">CF(0)</keyword>
<evidence type="ECO:0000256" key="9">
    <source>
        <dbReference type="ARBA" id="ARBA00023136"/>
    </source>
</evidence>
<dbReference type="InterPro" id="IPR050059">
    <property type="entry name" value="ATP_synthase_B_chain"/>
</dbReference>
<comment type="subunit">
    <text evidence="12 13">F-type ATPases have 2 components, F(1) - the catalytic core - and F(0) - the membrane proton channel. F(1) has five subunits: alpha(3), beta(3), gamma(1), delta(1), epsilon(1). F(0) has three main subunits: a(1), b(2) and c(10-14). The alpha and beta chains form an alternating ring which encloses part of the gamma chain. F(1) is attached to F(0) by a central stalk formed by the gamma and epsilon chains, while a peripheral stalk is formed by the delta and b chains.</text>
</comment>
<evidence type="ECO:0000256" key="2">
    <source>
        <dbReference type="ARBA" id="ARBA00005513"/>
    </source>
</evidence>
<comment type="caution">
    <text evidence="15">The sequence shown here is derived from an EMBL/GenBank/DDBJ whole genome shotgun (WGS) entry which is preliminary data.</text>
</comment>
<proteinExistence type="inferred from homology"/>
<feature type="transmembrane region" description="Helical" evidence="13">
    <location>
        <begin position="16"/>
        <end position="39"/>
    </location>
</feature>
<evidence type="ECO:0000256" key="14">
    <source>
        <dbReference type="RuleBase" id="RU003848"/>
    </source>
</evidence>
<keyword evidence="8 13" id="KW-0406">Ion transport</keyword>
<comment type="subcellular location">
    <subcellularLocation>
        <location evidence="1 13">Cell membrane</location>
        <topology evidence="1 13">Single-pass membrane protein</topology>
    </subcellularLocation>
</comment>
<comment type="similarity">
    <text evidence="2 13 14">Belongs to the ATPase B chain family.</text>
</comment>
<dbReference type="HAMAP" id="MF_01398">
    <property type="entry name" value="ATP_synth_b_bprime"/>
    <property type="match status" value="1"/>
</dbReference>
<keyword evidence="16" id="KW-1185">Reference proteome</keyword>
<dbReference type="SUPFAM" id="SSF81573">
    <property type="entry name" value="F1F0 ATP synthase subunit B, membrane domain"/>
    <property type="match status" value="1"/>
</dbReference>
<name>A0ABT0UE97_9ACTN</name>
<evidence type="ECO:0000256" key="7">
    <source>
        <dbReference type="ARBA" id="ARBA00022989"/>
    </source>
</evidence>
<dbReference type="RefSeq" id="WP_250917189.1">
    <property type="nucleotide sequence ID" value="NZ_JAMQAW010000001.1"/>
</dbReference>
<evidence type="ECO:0000256" key="1">
    <source>
        <dbReference type="ARBA" id="ARBA00004162"/>
    </source>
</evidence>
<keyword evidence="9 13" id="KW-0472">Membrane</keyword>
<dbReference type="PANTHER" id="PTHR33445">
    <property type="entry name" value="ATP SYNTHASE SUBUNIT B', CHLOROPLASTIC"/>
    <property type="match status" value="1"/>
</dbReference>
<protein>
    <recommendedName>
        <fullName evidence="13">ATP synthase subunit b</fullName>
    </recommendedName>
    <alternativeName>
        <fullName evidence="13">ATP synthase F(0) sector subunit b</fullName>
    </alternativeName>
    <alternativeName>
        <fullName evidence="13">ATPase subunit I</fullName>
    </alternativeName>
    <alternativeName>
        <fullName evidence="13">F-type ATPase subunit b</fullName>
        <shortName evidence="13">F-ATPase subunit b</shortName>
    </alternativeName>
</protein>
<dbReference type="PANTHER" id="PTHR33445:SF1">
    <property type="entry name" value="ATP SYNTHASE SUBUNIT B"/>
    <property type="match status" value="1"/>
</dbReference>
<keyword evidence="10 13" id="KW-0066">ATP synthesis</keyword>
<evidence type="ECO:0000256" key="13">
    <source>
        <dbReference type="HAMAP-Rule" id="MF_01398"/>
    </source>
</evidence>
<comment type="function">
    <text evidence="11 13">F(1)F(0) ATP synthase produces ATP from ADP in the presence of a proton or sodium gradient. F-type ATPases consist of two structural domains, F(1) containing the extramembraneous catalytic core and F(0) containing the membrane proton channel, linked together by a central stalk and a peripheral stalk. During catalysis, ATP synthesis in the catalytic domain of F(1) is coupled via a rotary mechanism of the central stalk subunits to proton translocation.</text>
</comment>
<keyword evidence="6 13" id="KW-0375">Hydrogen ion transport</keyword>
<dbReference type="InterPro" id="IPR028987">
    <property type="entry name" value="ATP_synth_B-like_membr_sf"/>
</dbReference>
<dbReference type="EMBL" id="JAMQAW010000001">
    <property type="protein sequence ID" value="MCM2386824.1"/>
    <property type="molecule type" value="Genomic_DNA"/>
</dbReference>
<organism evidence="15 16">
    <name type="scientific">Streptomyces albipurpureus</name>
    <dbReference type="NCBI Taxonomy" id="2897419"/>
    <lineage>
        <taxon>Bacteria</taxon>
        <taxon>Bacillati</taxon>
        <taxon>Actinomycetota</taxon>
        <taxon>Actinomycetes</taxon>
        <taxon>Kitasatosporales</taxon>
        <taxon>Streptomycetaceae</taxon>
        <taxon>Streptomyces</taxon>
    </lineage>
</organism>
<evidence type="ECO:0000313" key="16">
    <source>
        <dbReference type="Proteomes" id="UP001431429"/>
    </source>
</evidence>
<evidence type="ECO:0000256" key="10">
    <source>
        <dbReference type="ARBA" id="ARBA00023310"/>
    </source>
</evidence>
<dbReference type="InterPro" id="IPR002146">
    <property type="entry name" value="ATP_synth_b/b'su_bac/chlpt"/>
</dbReference>
<evidence type="ECO:0000256" key="12">
    <source>
        <dbReference type="ARBA" id="ARBA00025830"/>
    </source>
</evidence>
<evidence type="ECO:0000256" key="4">
    <source>
        <dbReference type="ARBA" id="ARBA00022547"/>
    </source>
</evidence>
<evidence type="ECO:0000256" key="5">
    <source>
        <dbReference type="ARBA" id="ARBA00022692"/>
    </source>
</evidence>
<accession>A0ABT0UE97</accession>
<evidence type="ECO:0000256" key="6">
    <source>
        <dbReference type="ARBA" id="ARBA00022781"/>
    </source>
</evidence>
<dbReference type="Proteomes" id="UP001431429">
    <property type="component" value="Unassembled WGS sequence"/>
</dbReference>
<dbReference type="CDD" id="cd06503">
    <property type="entry name" value="ATP-synt_Fo_b"/>
    <property type="match status" value="1"/>
</dbReference>
<evidence type="ECO:0000256" key="8">
    <source>
        <dbReference type="ARBA" id="ARBA00023065"/>
    </source>
</evidence>
<evidence type="ECO:0000256" key="3">
    <source>
        <dbReference type="ARBA" id="ARBA00022448"/>
    </source>
</evidence>
<reference evidence="15" key="1">
    <citation type="submission" date="2022-06" db="EMBL/GenBank/DDBJ databases">
        <title>Genome public.</title>
        <authorList>
            <person name="Sun Q."/>
        </authorList>
    </citation>
    <scope>NUCLEOTIDE SEQUENCE</scope>
    <source>
        <strain evidence="15">CWNU-1</strain>
    </source>
</reference>
<sequence length="169" mass="18336">MNENLLPFDIGPLNPSGYQILVCFVSFGIVYVLLAWRVLPRAADIVKRREEAIYGVAADAEQVRAEAETVRAEREAILAEARHEAARTRQRAHEEGLELIAAARAEGQRERARVLAEGAVEIEAARTVAEAELRADVDLWGLAMAERVVGEPLAIGSADGEGPPRTAAN</sequence>
<evidence type="ECO:0000256" key="11">
    <source>
        <dbReference type="ARBA" id="ARBA00025198"/>
    </source>
</evidence>
<dbReference type="Pfam" id="PF00430">
    <property type="entry name" value="ATP-synt_B"/>
    <property type="match status" value="1"/>
</dbReference>
<keyword evidence="7 13" id="KW-1133">Transmembrane helix</keyword>